<accession>A0A931J0E2</accession>
<keyword evidence="1" id="KW-0732">Signal</keyword>
<dbReference type="RefSeq" id="WP_198110033.1">
    <property type="nucleotide sequence ID" value="NZ_JAEDAK010000003.1"/>
</dbReference>
<feature type="signal peptide" evidence="1">
    <location>
        <begin position="1"/>
        <end position="19"/>
    </location>
</feature>
<evidence type="ECO:0000256" key="1">
    <source>
        <dbReference type="SAM" id="SignalP"/>
    </source>
</evidence>
<dbReference type="EMBL" id="JAEDAK010000003">
    <property type="protein sequence ID" value="MBH9576413.1"/>
    <property type="molecule type" value="Genomic_DNA"/>
</dbReference>
<dbReference type="AlphaFoldDB" id="A0A931J0E2"/>
<evidence type="ECO:0000313" key="2">
    <source>
        <dbReference type="EMBL" id="MBH9576413.1"/>
    </source>
</evidence>
<keyword evidence="3" id="KW-1185">Reference proteome</keyword>
<name>A0A931J0E2_9BURK</name>
<sequence>MKLWPALFLLTALPQSVLAGCSRPIQVPVGPVGLSVVVEGDQISGAYPLLLQQLGAAQGCRFVFQPVPRARLERLFETGAADLIVPATHSERRDAYGEFVPLILSRAAAVSLQFPRPPLRSAAELLARKELRVVVVRGFDFGAPYQRLVEQLREQGRLQQEADVSTLLRALQQGHADLAVLAPTNIYGVAPPGGKSLDAHLRVEPLDDLPWREAGIYLSKQSLSPADRDLLRQMLQEAERSGAVWRALSLAYPPQALDGAMRAR</sequence>
<dbReference type="Proteomes" id="UP000613266">
    <property type="component" value="Unassembled WGS sequence"/>
</dbReference>
<evidence type="ECO:0000313" key="3">
    <source>
        <dbReference type="Proteomes" id="UP000613266"/>
    </source>
</evidence>
<organism evidence="2 3">
    <name type="scientific">Inhella proteolytica</name>
    <dbReference type="NCBI Taxonomy" id="2795029"/>
    <lineage>
        <taxon>Bacteria</taxon>
        <taxon>Pseudomonadati</taxon>
        <taxon>Pseudomonadota</taxon>
        <taxon>Betaproteobacteria</taxon>
        <taxon>Burkholderiales</taxon>
        <taxon>Sphaerotilaceae</taxon>
        <taxon>Inhella</taxon>
    </lineage>
</organism>
<gene>
    <name evidence="2" type="ORF">I7X39_05785</name>
</gene>
<dbReference type="PROSITE" id="PS51257">
    <property type="entry name" value="PROKAR_LIPOPROTEIN"/>
    <property type="match status" value="1"/>
</dbReference>
<reference evidence="2" key="1">
    <citation type="submission" date="2020-12" db="EMBL/GenBank/DDBJ databases">
        <title>The genome sequence of Inhella sp. 1Y17.</title>
        <authorList>
            <person name="Liu Y."/>
        </authorList>
    </citation>
    <scope>NUCLEOTIDE SEQUENCE</scope>
    <source>
        <strain evidence="2">1Y17</strain>
    </source>
</reference>
<protein>
    <recommendedName>
        <fullName evidence="4">Solute-binding protein family 3/N-terminal domain-containing protein</fullName>
    </recommendedName>
</protein>
<dbReference type="Gene3D" id="3.40.190.10">
    <property type="entry name" value="Periplasmic binding protein-like II"/>
    <property type="match status" value="2"/>
</dbReference>
<feature type="chain" id="PRO_5037404908" description="Solute-binding protein family 3/N-terminal domain-containing protein" evidence="1">
    <location>
        <begin position="20"/>
        <end position="264"/>
    </location>
</feature>
<dbReference type="SUPFAM" id="SSF53850">
    <property type="entry name" value="Periplasmic binding protein-like II"/>
    <property type="match status" value="1"/>
</dbReference>
<comment type="caution">
    <text evidence="2">The sequence shown here is derived from an EMBL/GenBank/DDBJ whole genome shotgun (WGS) entry which is preliminary data.</text>
</comment>
<proteinExistence type="predicted"/>
<evidence type="ECO:0008006" key="4">
    <source>
        <dbReference type="Google" id="ProtNLM"/>
    </source>
</evidence>